<dbReference type="GO" id="GO:0017108">
    <property type="term" value="F:5'-flap endonuclease activity"/>
    <property type="evidence" value="ECO:0007669"/>
    <property type="project" value="InterPro"/>
</dbReference>
<dbReference type="Proteomes" id="UP000602087">
    <property type="component" value="Unassembled WGS sequence"/>
</dbReference>
<dbReference type="PANTHER" id="PTHR42646:SF2">
    <property type="entry name" value="5'-3' EXONUCLEASE FAMILY PROTEIN"/>
    <property type="match status" value="1"/>
</dbReference>
<dbReference type="Pfam" id="PF02739">
    <property type="entry name" value="5_3_exonuc_N"/>
    <property type="match status" value="1"/>
</dbReference>
<proteinExistence type="predicted"/>
<evidence type="ECO:0000256" key="2">
    <source>
        <dbReference type="ARBA" id="ARBA00022801"/>
    </source>
</evidence>
<keyword evidence="3 8" id="KW-0269">Exonuclease</keyword>
<dbReference type="SUPFAM" id="SSF88723">
    <property type="entry name" value="PIN domain-like"/>
    <property type="match status" value="1"/>
</dbReference>
<dbReference type="GO" id="GO:0033567">
    <property type="term" value="P:DNA replication, Okazaki fragment processing"/>
    <property type="evidence" value="ECO:0007669"/>
    <property type="project" value="InterPro"/>
</dbReference>
<evidence type="ECO:0000256" key="4">
    <source>
        <dbReference type="ARBA" id="ARBA00023125"/>
    </source>
</evidence>
<evidence type="ECO:0000313" key="9">
    <source>
        <dbReference type="Proteomes" id="UP000602087"/>
    </source>
</evidence>
<feature type="domain" description="5'-3' exonuclease" evidence="7">
    <location>
        <begin position="4"/>
        <end position="286"/>
    </location>
</feature>
<organism evidence="8 9">
    <name type="scientific">Sanguibacter suaedae</name>
    <dbReference type="NCBI Taxonomy" id="2795737"/>
    <lineage>
        <taxon>Bacteria</taxon>
        <taxon>Bacillati</taxon>
        <taxon>Actinomycetota</taxon>
        <taxon>Actinomycetes</taxon>
        <taxon>Micrococcales</taxon>
        <taxon>Sanguibacteraceae</taxon>
        <taxon>Sanguibacter</taxon>
    </lineage>
</organism>
<dbReference type="AlphaFoldDB" id="A0A934MED8"/>
<keyword evidence="4" id="KW-0238">DNA-binding</keyword>
<dbReference type="CDD" id="cd09859">
    <property type="entry name" value="PIN_53EXO"/>
    <property type="match status" value="1"/>
</dbReference>
<dbReference type="SUPFAM" id="SSF47807">
    <property type="entry name" value="5' to 3' exonuclease, C-terminal subdomain"/>
    <property type="match status" value="1"/>
</dbReference>
<dbReference type="Gene3D" id="1.10.150.20">
    <property type="entry name" value="5' to 3' exonuclease, C-terminal subdomain"/>
    <property type="match status" value="1"/>
</dbReference>
<keyword evidence="2" id="KW-0378">Hydrolase</keyword>
<dbReference type="CDD" id="cd09898">
    <property type="entry name" value="H3TH_53EXO"/>
    <property type="match status" value="1"/>
</dbReference>
<keyword evidence="1" id="KW-0540">Nuclease</keyword>
<evidence type="ECO:0000313" key="8">
    <source>
        <dbReference type="EMBL" id="MBI9115589.1"/>
    </source>
</evidence>
<dbReference type="InterPro" id="IPR002421">
    <property type="entry name" value="5-3_exonuclease"/>
</dbReference>
<keyword evidence="9" id="KW-1185">Reference proteome</keyword>
<dbReference type="InterPro" id="IPR020045">
    <property type="entry name" value="DNA_polI_H3TH"/>
</dbReference>
<dbReference type="InterPro" id="IPR029060">
    <property type="entry name" value="PIN-like_dom_sf"/>
</dbReference>
<dbReference type="RefSeq" id="WP_198734157.1">
    <property type="nucleotide sequence ID" value="NZ_JAEINH010000009.1"/>
</dbReference>
<dbReference type="Pfam" id="PF01367">
    <property type="entry name" value="5_3_exonuc"/>
    <property type="match status" value="1"/>
</dbReference>
<protein>
    <recommendedName>
        <fullName evidence="6">5'-3' exonuclease</fullName>
    </recommendedName>
</protein>
<evidence type="ECO:0000256" key="5">
    <source>
        <dbReference type="ARBA" id="ARBA00049957"/>
    </source>
</evidence>
<dbReference type="InterPro" id="IPR038969">
    <property type="entry name" value="FEN"/>
</dbReference>
<dbReference type="GO" id="GO:0008409">
    <property type="term" value="F:5'-3' exonuclease activity"/>
    <property type="evidence" value="ECO:0007669"/>
    <property type="project" value="InterPro"/>
</dbReference>
<evidence type="ECO:0000259" key="7">
    <source>
        <dbReference type="SMART" id="SM00475"/>
    </source>
</evidence>
<dbReference type="InterPro" id="IPR036279">
    <property type="entry name" value="5-3_exonuclease_C_sf"/>
</dbReference>
<dbReference type="Gene3D" id="3.40.50.1010">
    <property type="entry name" value="5'-nuclease"/>
    <property type="match status" value="1"/>
</dbReference>
<dbReference type="InterPro" id="IPR020046">
    <property type="entry name" value="5-3_exonucl_a-hlix_arch_N"/>
</dbReference>
<comment type="caution">
    <text evidence="8">The sequence shown here is derived from an EMBL/GenBank/DDBJ whole genome shotgun (WGS) entry which is preliminary data.</text>
</comment>
<dbReference type="SMART" id="SM00279">
    <property type="entry name" value="HhH2"/>
    <property type="match status" value="1"/>
</dbReference>
<evidence type="ECO:0000256" key="1">
    <source>
        <dbReference type="ARBA" id="ARBA00022722"/>
    </source>
</evidence>
<dbReference type="InterPro" id="IPR008918">
    <property type="entry name" value="HhH2"/>
</dbReference>
<dbReference type="PANTHER" id="PTHR42646">
    <property type="entry name" value="FLAP ENDONUCLEASE XNI"/>
    <property type="match status" value="1"/>
</dbReference>
<evidence type="ECO:0000256" key="3">
    <source>
        <dbReference type="ARBA" id="ARBA00022839"/>
    </source>
</evidence>
<comment type="function">
    <text evidence="5">5'-3' exonuclease acting preferentially on double-stranded DNA.</text>
</comment>
<accession>A0A934MED8</accession>
<reference evidence="8" key="1">
    <citation type="submission" date="2020-12" db="EMBL/GenBank/DDBJ databases">
        <title>Sanguibacter suaedae sp. nov., isolated from Suaeda aralocaspica.</title>
        <authorList>
            <person name="Ma Q."/>
        </authorList>
    </citation>
    <scope>NUCLEOTIDE SEQUENCE</scope>
    <source>
        <strain evidence="8">YZGR15</strain>
    </source>
</reference>
<name>A0A934MED8_9MICO</name>
<evidence type="ECO:0000256" key="6">
    <source>
        <dbReference type="ARBA" id="ARBA00050026"/>
    </source>
</evidence>
<gene>
    <name evidence="8" type="ORF">JAV76_11250</name>
</gene>
<dbReference type="GO" id="GO:0003677">
    <property type="term" value="F:DNA binding"/>
    <property type="evidence" value="ECO:0007669"/>
    <property type="project" value="UniProtKB-KW"/>
</dbReference>
<dbReference type="SMART" id="SM00475">
    <property type="entry name" value="53EXOc"/>
    <property type="match status" value="1"/>
</dbReference>
<dbReference type="EMBL" id="JAEINH010000009">
    <property type="protein sequence ID" value="MBI9115589.1"/>
    <property type="molecule type" value="Genomic_DNA"/>
</dbReference>
<sequence>MTARREPLLLLDTASLYFRAFYGVPDSVKAPDGTPVNAVRGLLDMVARLVTDHRPSRLVACWDDDWRPAFRVAAIPSYKAHRVAETDGPEAEEVPDLLTPQVPVIAEALEALGIARVGAPGFEADDVIGTLVAREKARPAADRSPVDVVTGDRDLFQLVDDDAHVRVLYTQRGITNLDVIDGARLAEKYSVASGDAYADMAVLRGDPSDGLPGVPGIGEKTAATLVARYGDLDGILAARDSDDKGLTAGQRTKLRDAADYLDAAPVVVRVALDAPVGDVDDTLPREPHDPDRLHELAERWGLRSSVERVLTALALA</sequence>